<evidence type="ECO:0000313" key="1">
    <source>
        <dbReference type="EMBL" id="KAF2309620.1"/>
    </source>
</evidence>
<organism evidence="1 2">
    <name type="scientific">Hevea brasiliensis</name>
    <name type="common">Para rubber tree</name>
    <name type="synonym">Siphonia brasiliensis</name>
    <dbReference type="NCBI Taxonomy" id="3981"/>
    <lineage>
        <taxon>Eukaryota</taxon>
        <taxon>Viridiplantae</taxon>
        <taxon>Streptophyta</taxon>
        <taxon>Embryophyta</taxon>
        <taxon>Tracheophyta</taxon>
        <taxon>Spermatophyta</taxon>
        <taxon>Magnoliopsida</taxon>
        <taxon>eudicotyledons</taxon>
        <taxon>Gunneridae</taxon>
        <taxon>Pentapetalae</taxon>
        <taxon>rosids</taxon>
        <taxon>fabids</taxon>
        <taxon>Malpighiales</taxon>
        <taxon>Euphorbiaceae</taxon>
        <taxon>Crotonoideae</taxon>
        <taxon>Micrandreae</taxon>
        <taxon>Hevea</taxon>
    </lineage>
</organism>
<gene>
    <name evidence="1" type="ORF">GH714_004309</name>
</gene>
<dbReference type="PANTHER" id="PTHR33526:SF13">
    <property type="entry name" value="TYROSINE-PROTEIN PHOSPHATASE 3-LIKE"/>
    <property type="match status" value="1"/>
</dbReference>
<accession>A0A6A6M7E6</accession>
<dbReference type="AlphaFoldDB" id="A0A6A6M7E6"/>
<keyword evidence="2" id="KW-1185">Reference proteome</keyword>
<protein>
    <submittedName>
        <fullName evidence="1">Uncharacterized protein</fullName>
    </submittedName>
</protein>
<dbReference type="PANTHER" id="PTHR33526">
    <property type="entry name" value="OS07G0123800 PROTEIN"/>
    <property type="match status" value="1"/>
</dbReference>
<proteinExistence type="predicted"/>
<dbReference type="Proteomes" id="UP000467840">
    <property type="component" value="Chromosome 14"/>
</dbReference>
<reference evidence="1 2" key="1">
    <citation type="journal article" date="2020" name="Mol. Plant">
        <title>The Chromosome-Based Rubber Tree Genome Provides New Insights into Spurge Genome Evolution and Rubber Biosynthesis.</title>
        <authorList>
            <person name="Liu J."/>
            <person name="Shi C."/>
            <person name="Shi C.C."/>
            <person name="Li W."/>
            <person name="Zhang Q.J."/>
            <person name="Zhang Y."/>
            <person name="Li K."/>
            <person name="Lu H.F."/>
            <person name="Shi C."/>
            <person name="Zhu S.T."/>
            <person name="Xiao Z.Y."/>
            <person name="Nan H."/>
            <person name="Yue Y."/>
            <person name="Zhu X.G."/>
            <person name="Wu Y."/>
            <person name="Hong X.N."/>
            <person name="Fan G.Y."/>
            <person name="Tong Y."/>
            <person name="Zhang D."/>
            <person name="Mao C.L."/>
            <person name="Liu Y.L."/>
            <person name="Hao S.J."/>
            <person name="Liu W.Q."/>
            <person name="Lv M.Q."/>
            <person name="Zhang H.B."/>
            <person name="Liu Y."/>
            <person name="Hu-Tang G.R."/>
            <person name="Wang J.P."/>
            <person name="Wang J.H."/>
            <person name="Sun Y.H."/>
            <person name="Ni S.B."/>
            <person name="Chen W.B."/>
            <person name="Zhang X.C."/>
            <person name="Jiao Y.N."/>
            <person name="Eichler E.E."/>
            <person name="Li G.H."/>
            <person name="Liu X."/>
            <person name="Gao L.Z."/>
        </authorList>
    </citation>
    <scope>NUCLEOTIDE SEQUENCE [LARGE SCALE GENOMIC DNA]</scope>
    <source>
        <strain evidence="2">cv. GT1</strain>
        <tissue evidence="1">Leaf</tissue>
    </source>
</reference>
<sequence length="170" mass="18496">MRAFAGLGGEECNGSKVPHSYSGQLARPSQVVSYPMELTSVNLYRDLYVKSMTGCAARASYGHSMSMPHGQLPKSYSMGSSMSNDYDDYRELIRAASVRSLGHKNEIDMLMQQSKQLPKSCSVGMGFMGRIDEAASEEEGSSHGANKKAAKAELYPRSRSYAVAKTTVAF</sequence>
<comment type="caution">
    <text evidence="1">The sequence shown here is derived from an EMBL/GenBank/DDBJ whole genome shotgun (WGS) entry which is preliminary data.</text>
</comment>
<name>A0A6A6M7E6_HEVBR</name>
<evidence type="ECO:0000313" key="2">
    <source>
        <dbReference type="Proteomes" id="UP000467840"/>
    </source>
</evidence>
<dbReference type="EMBL" id="JAAGAX010000006">
    <property type="protein sequence ID" value="KAF2309620.1"/>
    <property type="molecule type" value="Genomic_DNA"/>
</dbReference>